<organism evidence="5 6">
    <name type="scientific">Ophiocordyceps australis</name>
    <dbReference type="NCBI Taxonomy" id="1399860"/>
    <lineage>
        <taxon>Eukaryota</taxon>
        <taxon>Fungi</taxon>
        <taxon>Dikarya</taxon>
        <taxon>Ascomycota</taxon>
        <taxon>Pezizomycotina</taxon>
        <taxon>Sordariomycetes</taxon>
        <taxon>Hypocreomycetidae</taxon>
        <taxon>Hypocreales</taxon>
        <taxon>Ophiocordycipitaceae</taxon>
        <taxon>Ophiocordyceps</taxon>
    </lineage>
</organism>
<dbReference type="PRINTS" id="PR00421">
    <property type="entry name" value="THIOREDOXIN"/>
</dbReference>
<evidence type="ECO:0000313" key="5">
    <source>
        <dbReference type="EMBL" id="PHH82009.1"/>
    </source>
</evidence>
<dbReference type="SUPFAM" id="SSF52833">
    <property type="entry name" value="Thioredoxin-like"/>
    <property type="match status" value="1"/>
</dbReference>
<comment type="caution">
    <text evidence="5">The sequence shown here is derived from an EMBL/GenBank/DDBJ whole genome shotgun (WGS) entry which is preliminary data.</text>
</comment>
<dbReference type="InterPro" id="IPR010400">
    <property type="entry name" value="PITH_dom"/>
</dbReference>
<accession>A0A2C5Y287</accession>
<keyword evidence="6" id="KW-1185">Reference proteome</keyword>
<dbReference type="PROSITE" id="PS51532">
    <property type="entry name" value="PITH"/>
    <property type="match status" value="1"/>
</dbReference>
<dbReference type="InterPro" id="IPR017937">
    <property type="entry name" value="Thioredoxin_CS"/>
</dbReference>
<keyword evidence="2" id="KW-1015">Disulfide bond</keyword>
<proteinExistence type="inferred from homology"/>
<dbReference type="EMBL" id="NJEU01000084">
    <property type="protein sequence ID" value="PHH82009.1"/>
    <property type="molecule type" value="Genomic_DNA"/>
</dbReference>
<name>A0A2C5Y287_9HYPO</name>
<evidence type="ECO:0000259" key="3">
    <source>
        <dbReference type="PROSITE" id="PS51352"/>
    </source>
</evidence>
<dbReference type="PANTHER" id="PTHR46115">
    <property type="entry name" value="THIOREDOXIN-LIKE PROTEIN 1"/>
    <property type="match status" value="1"/>
</dbReference>
<dbReference type="PROSITE" id="PS51352">
    <property type="entry name" value="THIOREDOXIN_2"/>
    <property type="match status" value="1"/>
</dbReference>
<dbReference type="Gene3D" id="2.60.120.470">
    <property type="entry name" value="PITH domain"/>
    <property type="match status" value="1"/>
</dbReference>
<evidence type="ECO:0008006" key="7">
    <source>
        <dbReference type="Google" id="ProtNLM"/>
    </source>
</evidence>
<dbReference type="GO" id="GO:0005737">
    <property type="term" value="C:cytoplasm"/>
    <property type="evidence" value="ECO:0007669"/>
    <property type="project" value="UniProtKB-ARBA"/>
</dbReference>
<sequence>MAQPSCIKISSEEQFEGLLQSSRLVIADFYADWCGPCTQIAPLYETLAGALTRPNLVTFVKIDSDANRDLAKRFSISVLPTFLIFRDGVSIERVQGANAAELRRIVESLDVEFTNLALDSGGAWSSVQVPRGYTDLTEEIEIRNCELLNADEDFGPVKTLFDPSKPSALTDNAHEAAAAAKDWVQSGADDQLLLYVPFQSTVRLHTLQLTSLPPKDQEAITRPEVIRLYINRTQNLDFGEADDTEPTQTITLAPDDWNEDGTANIGLRYVKFQKTTTLILYVQKGQDGAESVRLDRLKLIGEASTKREMGKLQKKGDE</sequence>
<reference evidence="5 6" key="1">
    <citation type="submission" date="2017-06" db="EMBL/GenBank/DDBJ databases">
        <title>Ant-infecting Ophiocordyceps genomes reveal a high diversity of potential behavioral manipulation genes and a possible major role for enterotoxins.</title>
        <authorList>
            <person name="De Bekker C."/>
            <person name="Evans H.C."/>
            <person name="Brachmann A."/>
            <person name="Hughes D.P."/>
        </authorList>
    </citation>
    <scope>NUCLEOTIDE SEQUENCE [LARGE SCALE GENOMIC DNA]</scope>
    <source>
        <strain evidence="5 6">1348a</strain>
    </source>
</reference>
<dbReference type="InterPro" id="IPR037047">
    <property type="entry name" value="PITH_dom_sf"/>
</dbReference>
<gene>
    <name evidence="5" type="ORF">CDD82_7326</name>
</gene>
<feature type="domain" description="PITH" evidence="4">
    <location>
        <begin position="125"/>
        <end position="318"/>
    </location>
</feature>
<dbReference type="AlphaFoldDB" id="A0A2C5Y287"/>
<evidence type="ECO:0000256" key="2">
    <source>
        <dbReference type="ARBA" id="ARBA00023157"/>
    </source>
</evidence>
<evidence type="ECO:0000313" key="6">
    <source>
        <dbReference type="Proteomes" id="UP000224854"/>
    </source>
</evidence>
<dbReference type="InterPro" id="IPR008979">
    <property type="entry name" value="Galactose-bd-like_sf"/>
</dbReference>
<feature type="domain" description="Thioredoxin" evidence="3">
    <location>
        <begin position="1"/>
        <end position="111"/>
    </location>
</feature>
<protein>
    <recommendedName>
        <fullName evidence="7">Thioredoxin domain-containing protein</fullName>
    </recommendedName>
</protein>
<dbReference type="InterPro" id="IPR013766">
    <property type="entry name" value="Thioredoxin_domain"/>
</dbReference>
<dbReference type="CDD" id="cd02947">
    <property type="entry name" value="TRX_family"/>
    <property type="match status" value="1"/>
</dbReference>
<dbReference type="Gene3D" id="3.40.30.10">
    <property type="entry name" value="Glutaredoxin"/>
    <property type="match status" value="1"/>
</dbReference>
<evidence type="ECO:0000256" key="1">
    <source>
        <dbReference type="ARBA" id="ARBA00008987"/>
    </source>
</evidence>
<dbReference type="SUPFAM" id="SSF49785">
    <property type="entry name" value="Galactose-binding domain-like"/>
    <property type="match status" value="1"/>
</dbReference>
<dbReference type="OrthoDB" id="2121326at2759"/>
<dbReference type="PROSITE" id="PS00194">
    <property type="entry name" value="THIOREDOXIN_1"/>
    <property type="match status" value="1"/>
</dbReference>
<evidence type="ECO:0000259" key="4">
    <source>
        <dbReference type="PROSITE" id="PS51532"/>
    </source>
</evidence>
<comment type="similarity">
    <text evidence="1">Belongs to the thioredoxin family.</text>
</comment>
<dbReference type="Pfam" id="PF06201">
    <property type="entry name" value="PITH"/>
    <property type="match status" value="1"/>
</dbReference>
<dbReference type="Pfam" id="PF00085">
    <property type="entry name" value="Thioredoxin"/>
    <property type="match status" value="1"/>
</dbReference>
<dbReference type="Proteomes" id="UP000224854">
    <property type="component" value="Unassembled WGS sequence"/>
</dbReference>
<dbReference type="InterPro" id="IPR036249">
    <property type="entry name" value="Thioredoxin-like_sf"/>
</dbReference>